<protein>
    <submittedName>
        <fullName evidence="1">Uncharacterized protein</fullName>
    </submittedName>
</protein>
<sequence>MESSRKDTQEYASLQTIPRDVDGEGEEKYSGVEVSFDQDEFVPGPTFEDGKYTQEYAPFLSFGSNVDGEDGYSFVKEDSFKKEFGDEFVEDSDFWYSLHTNDCGMRSEVLSASQWRDGKQDSNHPNEERRKRSPQVTSEGASSVEPVSPGNKQEDSAVQKPSDDGSRPLGVEMEGGPFLTSWRVRQPAYFKKRRSE</sequence>
<name>A0ACC2WJ92_9TREE</name>
<dbReference type="Proteomes" id="UP001241377">
    <property type="component" value="Unassembled WGS sequence"/>
</dbReference>
<organism evidence="1 2">
    <name type="scientific">Naganishia cerealis</name>
    <dbReference type="NCBI Taxonomy" id="610337"/>
    <lineage>
        <taxon>Eukaryota</taxon>
        <taxon>Fungi</taxon>
        <taxon>Dikarya</taxon>
        <taxon>Basidiomycota</taxon>
        <taxon>Agaricomycotina</taxon>
        <taxon>Tremellomycetes</taxon>
        <taxon>Filobasidiales</taxon>
        <taxon>Filobasidiaceae</taxon>
        <taxon>Naganishia</taxon>
    </lineage>
</organism>
<dbReference type="EMBL" id="JASBWR010000007">
    <property type="protein sequence ID" value="KAJ9111712.1"/>
    <property type="molecule type" value="Genomic_DNA"/>
</dbReference>
<accession>A0ACC2WJ92</accession>
<evidence type="ECO:0000313" key="1">
    <source>
        <dbReference type="EMBL" id="KAJ9111712.1"/>
    </source>
</evidence>
<gene>
    <name evidence="1" type="ORF">QFC19_001072</name>
</gene>
<comment type="caution">
    <text evidence="1">The sequence shown here is derived from an EMBL/GenBank/DDBJ whole genome shotgun (WGS) entry which is preliminary data.</text>
</comment>
<reference evidence="1" key="1">
    <citation type="submission" date="2023-04" db="EMBL/GenBank/DDBJ databases">
        <title>Draft Genome sequencing of Naganishia species isolated from polar environments using Oxford Nanopore Technology.</title>
        <authorList>
            <person name="Leo P."/>
            <person name="Venkateswaran K."/>
        </authorList>
    </citation>
    <scope>NUCLEOTIDE SEQUENCE</scope>
    <source>
        <strain evidence="1">MNA-CCFEE 5261</strain>
    </source>
</reference>
<keyword evidence="2" id="KW-1185">Reference proteome</keyword>
<evidence type="ECO:0000313" key="2">
    <source>
        <dbReference type="Proteomes" id="UP001241377"/>
    </source>
</evidence>
<proteinExistence type="predicted"/>